<keyword evidence="2" id="KW-1185">Reference proteome</keyword>
<evidence type="ECO:0000313" key="2">
    <source>
        <dbReference type="Proteomes" id="UP000007652"/>
    </source>
</evidence>
<organism evidence="1 2">
    <name type="scientific">Caloramator australicus RC3</name>
    <dbReference type="NCBI Taxonomy" id="857293"/>
    <lineage>
        <taxon>Bacteria</taxon>
        <taxon>Bacillati</taxon>
        <taxon>Bacillota</taxon>
        <taxon>Clostridia</taxon>
        <taxon>Eubacteriales</taxon>
        <taxon>Clostridiaceae</taxon>
        <taxon>Caloramator</taxon>
    </lineage>
</organism>
<dbReference type="InterPro" id="IPR011742">
    <property type="entry name" value="CRISPR-assoc_prot_TM1812"/>
</dbReference>
<dbReference type="NCBIfam" id="TIGR02221">
    <property type="entry name" value="cas_TM1812"/>
    <property type="match status" value="1"/>
</dbReference>
<dbReference type="Proteomes" id="UP000007652">
    <property type="component" value="Unassembled WGS sequence"/>
</dbReference>
<dbReference type="STRING" id="857293.CAAU_1029"/>
<dbReference type="eggNOG" id="COG1517">
    <property type="taxonomic scope" value="Bacteria"/>
</dbReference>
<reference evidence="1 2" key="1">
    <citation type="journal article" date="2011" name="J. Bacteriol.">
        <title>Draft genome sequence of Caloramator australicus strain RC3T, a thermoanaerobe from the Great Artesian Basin of Australia.</title>
        <authorList>
            <person name="Ogg C.D."/>
            <person name="Patel B.K.C."/>
        </authorList>
    </citation>
    <scope>NUCLEOTIDE SEQUENCE [LARGE SCALE GENOMIC DNA]</scope>
    <source>
        <strain evidence="1 2">RC3</strain>
    </source>
</reference>
<evidence type="ECO:0000313" key="1">
    <source>
        <dbReference type="EMBL" id="CCJ33113.1"/>
    </source>
</evidence>
<dbReference type="NCBIfam" id="TIGR02549">
    <property type="entry name" value="CRISPR_DxTHG"/>
    <property type="match status" value="1"/>
</dbReference>
<protein>
    <submittedName>
        <fullName evidence="1">CRISPR-associated protein TM1812</fullName>
    </submittedName>
</protein>
<dbReference type="InterPro" id="IPR013383">
    <property type="entry name" value="CRISPR-assoc_prot_DxTHG_CS"/>
</dbReference>
<proteinExistence type="predicted"/>
<accession>I7KTJ6</accession>
<dbReference type="AlphaFoldDB" id="I7KTJ6"/>
<dbReference type="OrthoDB" id="9777703at2"/>
<dbReference type="EMBL" id="CAKP01000060">
    <property type="protein sequence ID" value="CCJ33113.1"/>
    <property type="molecule type" value="Genomic_DNA"/>
</dbReference>
<comment type="caution">
    <text evidence="1">The sequence shown here is derived from an EMBL/GenBank/DDBJ whole genome shotgun (WGS) entry which is preliminary data.</text>
</comment>
<dbReference type="CDD" id="cd09732">
    <property type="entry name" value="Csx1_III-U"/>
    <property type="match status" value="1"/>
</dbReference>
<gene>
    <name evidence="1" type="ORF">CAAU_1029</name>
</gene>
<sequence>MGKKFISILGTNDYQETIYNLGDFTFKTSYIQEFLTRYFCKDWDKEDKVIIFLTEDARKLNWNNELISTRRLKTKLESLKDEGYGFTILDKDIPEGKNEEEIWQIFRCIFDEIEEGDEVIFDITHGFRSLPMLALTVLNYAKVVKDIKILGIYYGAFELNKNRDSEFIVPVFDLTNFDSILEWSYAVNAFLKYGNAKHISDVANISLREKLIQRDPDAIAVRNFANSLNNFTSAILTCRGKFIEGFGAEKSIYSAYQNMKNNLMDVKDRCSKGPLQMLLPLFDKIEKRTKNFDSRDNLHIGIATVGWCIENDLIEQAYTALDEAAITYVCQRFGLDETNSIHREEIVAKALNIKALNRPRDTWKIDKEYEEKIAELVDKIDKDFADFYQSIKGIRNDLNHFGYTDNVKKISDFKREIKNLYDNFKKIISDK</sequence>
<name>I7KTJ6_9CLOT</name>
<dbReference type="RefSeq" id="WP_008908385.1">
    <property type="nucleotide sequence ID" value="NZ_CAKP01000060.1"/>
</dbReference>
<dbReference type="SUPFAM" id="SSF160980">
    <property type="entry name" value="SSO1389-like"/>
    <property type="match status" value="1"/>
</dbReference>